<feature type="region of interest" description="Disordered" evidence="1">
    <location>
        <begin position="19"/>
        <end position="61"/>
    </location>
</feature>
<feature type="compositionally biased region" description="Low complexity" evidence="1">
    <location>
        <begin position="19"/>
        <end position="39"/>
    </location>
</feature>
<evidence type="ECO:0000313" key="3">
    <source>
        <dbReference type="Proteomes" id="UP000023152"/>
    </source>
</evidence>
<proteinExistence type="predicted"/>
<name>X6NVW5_RETFI</name>
<reference evidence="2 3" key="1">
    <citation type="journal article" date="2013" name="Curr. Biol.">
        <title>The Genome of the Foraminiferan Reticulomyxa filosa.</title>
        <authorList>
            <person name="Glockner G."/>
            <person name="Hulsmann N."/>
            <person name="Schleicher M."/>
            <person name="Noegel A.A."/>
            <person name="Eichinger L."/>
            <person name="Gallinger C."/>
            <person name="Pawlowski J."/>
            <person name="Sierra R."/>
            <person name="Euteneuer U."/>
            <person name="Pillet L."/>
            <person name="Moustafa A."/>
            <person name="Platzer M."/>
            <person name="Groth M."/>
            <person name="Szafranski K."/>
            <person name="Schliwa M."/>
        </authorList>
    </citation>
    <scope>NUCLEOTIDE SEQUENCE [LARGE SCALE GENOMIC DNA]</scope>
</reference>
<sequence>MKPKEVGTATCCVANHNNSHRLSVSSSSGSSNTRSNFLSPAVVPTTKSSKKGLESQQNNTKGTESVLVVDMENEFAFMQEATEFMNRIVHSQQPRINGDHLNANVSIQSVQGSSSNGIETYENNRDRNQADALSPMELLESLDKRNRKKNMEVCTTTPEEKLAVKQQTTPSVIKSSK</sequence>
<gene>
    <name evidence="2" type="ORF">RFI_06684</name>
</gene>
<evidence type="ECO:0000313" key="2">
    <source>
        <dbReference type="EMBL" id="ETO30435.1"/>
    </source>
</evidence>
<keyword evidence="3" id="KW-1185">Reference proteome</keyword>
<comment type="caution">
    <text evidence="2">The sequence shown here is derived from an EMBL/GenBank/DDBJ whole genome shotgun (WGS) entry which is preliminary data.</text>
</comment>
<dbReference type="Proteomes" id="UP000023152">
    <property type="component" value="Unassembled WGS sequence"/>
</dbReference>
<dbReference type="EMBL" id="ASPP01005476">
    <property type="protein sequence ID" value="ETO30435.1"/>
    <property type="molecule type" value="Genomic_DNA"/>
</dbReference>
<accession>X6NVW5</accession>
<protein>
    <submittedName>
        <fullName evidence="2">Uncharacterized protein</fullName>
    </submittedName>
</protein>
<dbReference type="AlphaFoldDB" id="X6NVW5"/>
<evidence type="ECO:0000256" key="1">
    <source>
        <dbReference type="SAM" id="MobiDB-lite"/>
    </source>
</evidence>
<organism evidence="2 3">
    <name type="scientific">Reticulomyxa filosa</name>
    <dbReference type="NCBI Taxonomy" id="46433"/>
    <lineage>
        <taxon>Eukaryota</taxon>
        <taxon>Sar</taxon>
        <taxon>Rhizaria</taxon>
        <taxon>Retaria</taxon>
        <taxon>Foraminifera</taxon>
        <taxon>Monothalamids</taxon>
        <taxon>Reticulomyxidae</taxon>
        <taxon>Reticulomyxa</taxon>
    </lineage>
</organism>